<proteinExistence type="predicted"/>
<evidence type="ECO:0000313" key="1">
    <source>
        <dbReference type="EMBL" id="UWZ34624.1"/>
    </source>
</evidence>
<dbReference type="EMBL" id="CP073721">
    <property type="protein sequence ID" value="UWZ34624.1"/>
    <property type="molecule type" value="Genomic_DNA"/>
</dbReference>
<accession>A0ABY5YZ14</accession>
<protein>
    <submittedName>
        <fullName evidence="1">Uncharacterized protein</fullName>
    </submittedName>
</protein>
<reference evidence="1" key="1">
    <citation type="submission" date="2021-04" db="EMBL/GenBank/DDBJ databases">
        <title>Biosynthetic gene clusters of Dactylosporangioum roseum.</title>
        <authorList>
            <person name="Hartkoorn R.C."/>
            <person name="Beaudoing E."/>
            <person name="Hot D."/>
            <person name="Moureu S."/>
        </authorList>
    </citation>
    <scope>NUCLEOTIDE SEQUENCE</scope>
    <source>
        <strain evidence="1">NRRL B-16295</strain>
    </source>
</reference>
<name>A0ABY5YZ14_9ACTN</name>
<gene>
    <name evidence="1" type="ORF">Drose_25805</name>
</gene>
<keyword evidence="2" id="KW-1185">Reference proteome</keyword>
<dbReference type="RefSeq" id="WP_260723949.1">
    <property type="nucleotide sequence ID" value="NZ_BAAABS010000018.1"/>
</dbReference>
<sequence>MSEDVIPDEQMPLSVSALKDTLHTETLETVGQAVEQLAGWLVGGRSPLGGVGGESETFENDVVQGVAKAVVAAADGWPDTAVREGNWMRQLTRVHAQAAERHALDTRFSLSALGNSAGVSADTYDAADRAGHQSFDPVAAGLDSLSAKASR</sequence>
<evidence type="ECO:0000313" key="2">
    <source>
        <dbReference type="Proteomes" id="UP001058271"/>
    </source>
</evidence>
<organism evidence="1 2">
    <name type="scientific">Dactylosporangium roseum</name>
    <dbReference type="NCBI Taxonomy" id="47989"/>
    <lineage>
        <taxon>Bacteria</taxon>
        <taxon>Bacillati</taxon>
        <taxon>Actinomycetota</taxon>
        <taxon>Actinomycetes</taxon>
        <taxon>Micromonosporales</taxon>
        <taxon>Micromonosporaceae</taxon>
        <taxon>Dactylosporangium</taxon>
    </lineage>
</organism>
<dbReference type="Proteomes" id="UP001058271">
    <property type="component" value="Chromosome"/>
</dbReference>